<organism evidence="1 2">
    <name type="scientific">Flavobacterium plantiphilum</name>
    <dbReference type="NCBI Taxonomy" id="3163297"/>
    <lineage>
        <taxon>Bacteria</taxon>
        <taxon>Pseudomonadati</taxon>
        <taxon>Bacteroidota</taxon>
        <taxon>Flavobacteriia</taxon>
        <taxon>Flavobacteriales</taxon>
        <taxon>Flavobacteriaceae</taxon>
        <taxon>Flavobacterium</taxon>
    </lineage>
</organism>
<proteinExistence type="predicted"/>
<comment type="caution">
    <text evidence="1">The sequence shown here is derived from an EMBL/GenBank/DDBJ whole genome shotgun (WGS) entry which is preliminary data.</text>
</comment>
<evidence type="ECO:0000313" key="2">
    <source>
        <dbReference type="Proteomes" id="UP001629260"/>
    </source>
</evidence>
<dbReference type="EMBL" id="JBELQA010000004">
    <property type="protein sequence ID" value="MFL9830994.1"/>
    <property type="molecule type" value="Genomic_DNA"/>
</dbReference>
<gene>
    <name evidence="1" type="ORF">ABS764_09050</name>
</gene>
<dbReference type="RefSeq" id="WP_408081463.1">
    <property type="nucleotide sequence ID" value="NZ_JBELQA010000004.1"/>
</dbReference>
<dbReference type="Proteomes" id="UP001629260">
    <property type="component" value="Unassembled WGS sequence"/>
</dbReference>
<protein>
    <submittedName>
        <fullName evidence="1">Uncharacterized protein</fullName>
    </submittedName>
</protein>
<evidence type="ECO:0000313" key="1">
    <source>
        <dbReference type="EMBL" id="MFL9830994.1"/>
    </source>
</evidence>
<name>A0ABW8XTA0_9FLAO</name>
<sequence>MFLLFVVYFWLTEFRTRAHSLRFNNNSVFIAKFFRLGKTKCFDFKDLEGFEILIQTAKSIDYEYLFIIKEGERVACLSQFYHTNYEELKLIVVDNLIYLGDRKYDFKSELIAMFK</sequence>
<keyword evidence="2" id="KW-1185">Reference proteome</keyword>
<reference evidence="1 2" key="1">
    <citation type="submission" date="2024-06" db="EMBL/GenBank/DDBJ databases">
        <authorList>
            <person name="Kaempfer P."/>
            <person name="Viver T."/>
        </authorList>
    </citation>
    <scope>NUCLEOTIDE SEQUENCE [LARGE SCALE GENOMIC DNA]</scope>
    <source>
        <strain evidence="1 2">ST-87</strain>
    </source>
</reference>
<accession>A0ABW8XTA0</accession>